<evidence type="ECO:0000313" key="13">
    <source>
        <dbReference type="EMBL" id="MBC4015703.1"/>
    </source>
</evidence>
<keyword evidence="14" id="KW-1185">Reference proteome</keyword>
<dbReference type="RefSeq" id="WP_186770475.1">
    <property type="nucleotide sequence ID" value="NZ_JACOMF010000009.1"/>
</dbReference>
<keyword evidence="12" id="KW-1003">Cell membrane</keyword>
<dbReference type="HAMAP" id="MF_01665">
    <property type="entry name" value="HemeA_synth_type2"/>
    <property type="match status" value="1"/>
</dbReference>
<feature type="transmembrane region" description="Helical" evidence="12">
    <location>
        <begin position="142"/>
        <end position="164"/>
    </location>
</feature>
<evidence type="ECO:0000256" key="10">
    <source>
        <dbReference type="ARBA" id="ARBA00044501"/>
    </source>
</evidence>
<evidence type="ECO:0000256" key="3">
    <source>
        <dbReference type="ARBA" id="ARBA00022692"/>
    </source>
</evidence>
<feature type="transmembrane region" description="Helical" evidence="12">
    <location>
        <begin position="310"/>
        <end position="332"/>
    </location>
</feature>
<dbReference type="EC" id="1.17.99.9" evidence="12"/>
<comment type="pathway">
    <text evidence="10 12">Porphyrin-containing compound metabolism; heme A biosynthesis; heme A from heme O: step 1/1.</text>
</comment>
<feature type="transmembrane region" description="Helical" evidence="12">
    <location>
        <begin position="338"/>
        <end position="358"/>
    </location>
</feature>
<dbReference type="GO" id="GO:0006784">
    <property type="term" value="P:heme A biosynthetic process"/>
    <property type="evidence" value="ECO:0007669"/>
    <property type="project" value="UniProtKB-UniRule"/>
</dbReference>
<reference evidence="13" key="1">
    <citation type="submission" date="2020-08" db="EMBL/GenBank/DDBJ databases">
        <authorList>
            <person name="Hu Y."/>
            <person name="Nguyen S.V."/>
            <person name="Li F."/>
            <person name="Fanning S."/>
        </authorList>
    </citation>
    <scope>NUCLEOTIDE SEQUENCE</scope>
    <source>
        <strain evidence="13">SYSU D8009</strain>
    </source>
</reference>
<keyword evidence="5 12" id="KW-1133">Transmembrane helix</keyword>
<evidence type="ECO:0000256" key="11">
    <source>
        <dbReference type="ARBA" id="ARBA00048044"/>
    </source>
</evidence>
<organism evidence="13 14">
    <name type="scientific">Siccirubricoccus deserti</name>
    <dbReference type="NCBI Taxonomy" id="2013562"/>
    <lineage>
        <taxon>Bacteria</taxon>
        <taxon>Pseudomonadati</taxon>
        <taxon>Pseudomonadota</taxon>
        <taxon>Alphaproteobacteria</taxon>
        <taxon>Acetobacterales</taxon>
        <taxon>Roseomonadaceae</taxon>
        <taxon>Siccirubricoccus</taxon>
    </lineage>
</organism>
<comment type="subunit">
    <text evidence="12">Interacts with CtaB.</text>
</comment>
<proteinExistence type="inferred from homology"/>
<comment type="cofactor">
    <cofactor evidence="1 12">
        <name>heme b</name>
        <dbReference type="ChEBI" id="CHEBI:60344"/>
    </cofactor>
</comment>
<dbReference type="PANTHER" id="PTHR23289">
    <property type="entry name" value="CYTOCHROME C OXIDASE ASSEMBLY PROTEIN COX15"/>
    <property type="match status" value="1"/>
</dbReference>
<feature type="transmembrane region" description="Helical" evidence="12">
    <location>
        <begin position="219"/>
        <end position="241"/>
    </location>
</feature>
<feature type="transmembrane region" description="Helical" evidence="12">
    <location>
        <begin position="281"/>
        <end position="298"/>
    </location>
</feature>
<evidence type="ECO:0000313" key="14">
    <source>
        <dbReference type="Proteomes" id="UP000600101"/>
    </source>
</evidence>
<keyword evidence="9 12" id="KW-0472">Membrane</keyword>
<dbReference type="PANTHER" id="PTHR23289:SF2">
    <property type="entry name" value="CYTOCHROME C OXIDASE ASSEMBLY PROTEIN COX15 HOMOLOG"/>
    <property type="match status" value="1"/>
</dbReference>
<keyword evidence="7 12" id="KW-0408">Iron</keyword>
<dbReference type="GO" id="GO:0120547">
    <property type="term" value="F:heme A synthase activity"/>
    <property type="evidence" value="ECO:0007669"/>
    <property type="project" value="UniProtKB-EC"/>
</dbReference>
<comment type="function">
    <text evidence="12">Catalyzes the conversion of heme O to heme A by two successive hydroxylations of the methyl group at C8. The first hydroxylation forms heme I, the second hydroxylation results in an unstable dihydroxymethyl group, which spontaneously dehydrates, resulting in the formyl group of heme A.</text>
</comment>
<comment type="similarity">
    <text evidence="12">Belongs to the COX15/CtaA family. Type 2 subfamily.</text>
</comment>
<feature type="transmembrane region" description="Helical" evidence="12">
    <location>
        <begin position="27"/>
        <end position="48"/>
    </location>
</feature>
<comment type="caution">
    <text evidence="13">The sequence shown here is derived from an EMBL/GenBank/DDBJ whole genome shotgun (WGS) entry which is preliminary data.</text>
</comment>
<evidence type="ECO:0000256" key="5">
    <source>
        <dbReference type="ARBA" id="ARBA00022989"/>
    </source>
</evidence>
<feature type="binding site" description="axial binding residue" evidence="12">
    <location>
        <position position="340"/>
    </location>
    <ligand>
        <name>heme</name>
        <dbReference type="ChEBI" id="CHEBI:30413"/>
    </ligand>
    <ligandPart>
        <name>Fe</name>
        <dbReference type="ChEBI" id="CHEBI:18248"/>
    </ligandPart>
</feature>
<name>A0A9X0UDK7_9PROT</name>
<feature type="transmembrane region" description="Helical" evidence="12">
    <location>
        <begin position="176"/>
        <end position="198"/>
    </location>
</feature>
<evidence type="ECO:0000256" key="4">
    <source>
        <dbReference type="ARBA" id="ARBA00022723"/>
    </source>
</evidence>
<keyword evidence="3 12" id="KW-0812">Transmembrane</keyword>
<sequence length="375" mass="40354">MPFDDPRPAPPRATPAAPRATRDARAIAFWLLGVAGMVWIMVAIGGATRLTGSGLSIMEWAPLSGTLPPLTEREWNRLYDLYRSIPQYELVNRGFGLEGFKQIFWLEWIHRFWGRLIGLAYALPLAWFWLRGRIPAGLKPRLLLLLGLGGLQGAVGWFMVASGFEADRTAVSPYRLVVHLGLALGLYAALLWTALGLLRPVPAALPEPAHGSVRRQVKAAAWLVVATLLAGGFVAGLRAGLDYNTFPLMDGRLVPEGYWRLSPIWLNLTANIAAVQFNHRLLATLAGLAALGASFAAWRRLPAGPARAACIGLGLSVCLQYGLGVATLLLVVPVWLGTLHQATAVLVLTAALAALHALRPAAGTRTDREPRGTGG</sequence>
<evidence type="ECO:0000256" key="2">
    <source>
        <dbReference type="ARBA" id="ARBA00004141"/>
    </source>
</evidence>
<dbReference type="GO" id="GO:0005886">
    <property type="term" value="C:plasma membrane"/>
    <property type="evidence" value="ECO:0007669"/>
    <property type="project" value="UniProtKB-SubCell"/>
</dbReference>
<evidence type="ECO:0000256" key="7">
    <source>
        <dbReference type="ARBA" id="ARBA00023004"/>
    </source>
</evidence>
<dbReference type="AlphaFoldDB" id="A0A9X0UDK7"/>
<gene>
    <name evidence="12" type="primary">ctaA</name>
    <name evidence="13" type="ORF">H7965_10235</name>
</gene>
<accession>A0A9X0UDK7</accession>
<evidence type="ECO:0000256" key="9">
    <source>
        <dbReference type="ARBA" id="ARBA00023136"/>
    </source>
</evidence>
<keyword evidence="4 12" id="KW-0479">Metal-binding</keyword>
<keyword evidence="6 12" id="KW-0560">Oxidoreductase</keyword>
<dbReference type="GO" id="GO:0046872">
    <property type="term" value="F:metal ion binding"/>
    <property type="evidence" value="ECO:0007669"/>
    <property type="project" value="UniProtKB-KW"/>
</dbReference>
<evidence type="ECO:0000256" key="1">
    <source>
        <dbReference type="ARBA" id="ARBA00001970"/>
    </source>
</evidence>
<protein>
    <recommendedName>
        <fullName evidence="12">Heme A synthase</fullName>
        <shortName evidence="12">HAS</shortName>
        <ecNumber evidence="12">1.17.99.9</ecNumber>
    </recommendedName>
    <alternativeName>
        <fullName evidence="12">Cytochrome aa3-controlling protein</fullName>
    </alternativeName>
</protein>
<feature type="transmembrane region" description="Helical" evidence="12">
    <location>
        <begin position="112"/>
        <end position="130"/>
    </location>
</feature>
<keyword evidence="8 12" id="KW-0350">Heme biosynthesis</keyword>
<dbReference type="InterPro" id="IPR003780">
    <property type="entry name" value="COX15/CtaA_fam"/>
</dbReference>
<dbReference type="Pfam" id="PF02628">
    <property type="entry name" value="COX15-CtaA"/>
    <property type="match status" value="1"/>
</dbReference>
<dbReference type="GO" id="GO:0016653">
    <property type="term" value="F:oxidoreductase activity, acting on NAD(P)H, heme protein as acceptor"/>
    <property type="evidence" value="ECO:0007669"/>
    <property type="project" value="TreeGrafter"/>
</dbReference>
<evidence type="ECO:0000256" key="12">
    <source>
        <dbReference type="HAMAP-Rule" id="MF_01665"/>
    </source>
</evidence>
<evidence type="ECO:0000256" key="6">
    <source>
        <dbReference type="ARBA" id="ARBA00023002"/>
    </source>
</evidence>
<comment type="subcellular location">
    <subcellularLocation>
        <location evidence="12">Cell membrane</location>
        <topology evidence="12">Multi-pass membrane protein</topology>
    </subcellularLocation>
    <subcellularLocation>
        <location evidence="2">Membrane</location>
        <topology evidence="2">Multi-pass membrane protein</topology>
    </subcellularLocation>
</comment>
<dbReference type="EMBL" id="JACOMF010000009">
    <property type="protein sequence ID" value="MBC4015703.1"/>
    <property type="molecule type" value="Genomic_DNA"/>
</dbReference>
<dbReference type="Proteomes" id="UP000600101">
    <property type="component" value="Unassembled WGS sequence"/>
</dbReference>
<dbReference type="InterPro" id="IPR023754">
    <property type="entry name" value="HemeA_Synthase_type2"/>
</dbReference>
<evidence type="ECO:0000256" key="8">
    <source>
        <dbReference type="ARBA" id="ARBA00023133"/>
    </source>
</evidence>
<feature type="binding site" description="axial binding residue" evidence="12">
    <location>
        <position position="279"/>
    </location>
    <ligand>
        <name>heme</name>
        <dbReference type="ChEBI" id="CHEBI:30413"/>
    </ligand>
    <ligandPart>
        <name>Fe</name>
        <dbReference type="ChEBI" id="CHEBI:18248"/>
    </ligandPart>
</feature>
<comment type="catalytic activity">
    <reaction evidence="11">
        <text>Fe(II)-heme o + 2 A + H2O = Fe(II)-heme a + 2 AH2</text>
        <dbReference type="Rhea" id="RHEA:63388"/>
        <dbReference type="ChEBI" id="CHEBI:13193"/>
        <dbReference type="ChEBI" id="CHEBI:15377"/>
        <dbReference type="ChEBI" id="CHEBI:17499"/>
        <dbReference type="ChEBI" id="CHEBI:60530"/>
        <dbReference type="ChEBI" id="CHEBI:61715"/>
        <dbReference type="EC" id="1.17.99.9"/>
    </reaction>
    <physiologicalReaction direction="left-to-right" evidence="11">
        <dbReference type="Rhea" id="RHEA:63389"/>
    </physiologicalReaction>
</comment>